<dbReference type="GO" id="GO:0016620">
    <property type="term" value="F:oxidoreductase activity, acting on the aldehyde or oxo group of donors, NAD or NADP as acceptor"/>
    <property type="evidence" value="ECO:0007669"/>
    <property type="project" value="InterPro"/>
</dbReference>
<evidence type="ECO:0000313" key="6">
    <source>
        <dbReference type="EMBL" id="ARP81235.1"/>
    </source>
</evidence>
<dbReference type="Pfam" id="PF00171">
    <property type="entry name" value="Aldedh"/>
    <property type="match status" value="1"/>
</dbReference>
<evidence type="ECO:0000256" key="1">
    <source>
        <dbReference type="ARBA" id="ARBA00009986"/>
    </source>
</evidence>
<keyword evidence="2 4" id="KW-0560">Oxidoreductase</keyword>
<name>A0A1W6YJG5_9BORD</name>
<dbReference type="FunFam" id="3.40.605.10:FF:000007">
    <property type="entry name" value="NAD/NADP-dependent betaine aldehyde dehydrogenase"/>
    <property type="match status" value="1"/>
</dbReference>
<dbReference type="AlphaFoldDB" id="A0A1W6YJG5"/>
<dbReference type="Gene3D" id="3.40.605.10">
    <property type="entry name" value="Aldehyde Dehydrogenase, Chain A, domain 1"/>
    <property type="match status" value="1"/>
</dbReference>
<dbReference type="Gene3D" id="3.40.309.10">
    <property type="entry name" value="Aldehyde Dehydrogenase, Chain A, domain 2"/>
    <property type="match status" value="1"/>
</dbReference>
<dbReference type="CDD" id="cd07114">
    <property type="entry name" value="ALDH_DhaS"/>
    <property type="match status" value="1"/>
</dbReference>
<evidence type="ECO:0000313" key="7">
    <source>
        <dbReference type="Proteomes" id="UP000194151"/>
    </source>
</evidence>
<accession>A0A1W6YJG5</accession>
<dbReference type="InterPro" id="IPR016163">
    <property type="entry name" value="Ald_DH_C"/>
</dbReference>
<evidence type="ECO:0000256" key="3">
    <source>
        <dbReference type="PROSITE-ProRule" id="PRU10007"/>
    </source>
</evidence>
<feature type="active site" evidence="3">
    <location>
        <position position="257"/>
    </location>
</feature>
<evidence type="ECO:0000259" key="5">
    <source>
        <dbReference type="Pfam" id="PF00171"/>
    </source>
</evidence>
<sequence>MSTNSGNLSQYQLFIDGAWTDPAGGEWFDSIEPYSGQVWARIPRGSAADADRAVRAAHAAFTSGPWPTLTATQRAALLRKLAALIEANADHLGRVEQRDNGKLITEVRGQVMNIAQWFYYYAGLADKVGGDVIPVNKPGVINYTRYEPLGVVVAITPWNSPLSLTAWKMAPALAAGNTIVIKPSEHASASILELAKLAEQAGIPKGVVNVVTGYGAEIGDPLVRHPLTKKIAFTGGDAGGQKVNEAAASGFKRVTLELGGKSPNIVFDDADLDQALKGVIAGIFAAAGQTCMAGSRLLVQDSIHDDFVAKLVELTRQARIGDPSLPETQLGPIATRQQWEHVMRMIEIAKAEGARCILGGHALNGEGYGQGQFVAPTIFTDVDNQMEIARKEVFGPVLTVIRFKDEEDAIRIANDTDFGLAAAVWTQDLRRAMTCVERVQAGTVWVNNYRTTSFTSPFGGYKRSGMGREGGVDAIKEYMQVKSVWITPSPRRENPFVLG</sequence>
<evidence type="ECO:0000256" key="2">
    <source>
        <dbReference type="ARBA" id="ARBA00023002"/>
    </source>
</evidence>
<dbReference type="EMBL" id="CP021108">
    <property type="protein sequence ID" value="ARP81235.1"/>
    <property type="molecule type" value="Genomic_DNA"/>
</dbReference>
<dbReference type="InterPro" id="IPR016162">
    <property type="entry name" value="Ald_DH_N"/>
</dbReference>
<comment type="similarity">
    <text evidence="1 4">Belongs to the aldehyde dehydrogenase family.</text>
</comment>
<dbReference type="InterPro" id="IPR016161">
    <property type="entry name" value="Ald_DH/histidinol_DH"/>
</dbReference>
<dbReference type="RefSeq" id="WP_086064431.1">
    <property type="nucleotide sequence ID" value="NZ_CP021108.1"/>
</dbReference>
<evidence type="ECO:0000256" key="4">
    <source>
        <dbReference type="RuleBase" id="RU003345"/>
    </source>
</evidence>
<reference evidence="6 7" key="1">
    <citation type="submission" date="2017-05" db="EMBL/GenBank/DDBJ databases">
        <title>Complete and WGS of Bordetella genogroups.</title>
        <authorList>
            <person name="Spilker T."/>
            <person name="LiPuma J."/>
        </authorList>
    </citation>
    <scope>NUCLEOTIDE SEQUENCE [LARGE SCALE GENOMIC DNA]</scope>
    <source>
        <strain evidence="6 7">AU19157</strain>
    </source>
</reference>
<dbReference type="PROSITE" id="PS00687">
    <property type="entry name" value="ALDEHYDE_DEHYDR_GLU"/>
    <property type="match status" value="1"/>
</dbReference>
<dbReference type="FunFam" id="3.40.309.10:FF:000012">
    <property type="entry name" value="Betaine aldehyde dehydrogenase"/>
    <property type="match status" value="1"/>
</dbReference>
<dbReference type="InterPro" id="IPR015590">
    <property type="entry name" value="Aldehyde_DH_dom"/>
</dbReference>
<dbReference type="InterPro" id="IPR029510">
    <property type="entry name" value="Ald_DH_CS_GLU"/>
</dbReference>
<dbReference type="InterPro" id="IPR016160">
    <property type="entry name" value="Ald_DH_CS_CYS"/>
</dbReference>
<organism evidence="6 7">
    <name type="scientific">Bordetella genomosp. 8</name>
    <dbReference type="NCBI Taxonomy" id="1416806"/>
    <lineage>
        <taxon>Bacteria</taxon>
        <taxon>Pseudomonadati</taxon>
        <taxon>Pseudomonadota</taxon>
        <taxon>Betaproteobacteria</taxon>
        <taxon>Burkholderiales</taxon>
        <taxon>Alcaligenaceae</taxon>
        <taxon>Bordetella</taxon>
    </lineage>
</organism>
<gene>
    <name evidence="6" type="ORF">CAL12_10545</name>
</gene>
<proteinExistence type="inferred from homology"/>
<dbReference type="PANTHER" id="PTHR11699">
    <property type="entry name" value="ALDEHYDE DEHYDROGENASE-RELATED"/>
    <property type="match status" value="1"/>
</dbReference>
<dbReference type="OrthoDB" id="6187633at2"/>
<dbReference type="KEGG" id="bgv:CAL12_10545"/>
<protein>
    <submittedName>
        <fullName evidence="6">Carnitine dehydratase</fullName>
    </submittedName>
</protein>
<keyword evidence="7" id="KW-1185">Reference proteome</keyword>
<dbReference type="STRING" id="1416806.CAL12_10545"/>
<feature type="domain" description="Aldehyde dehydrogenase" evidence="5">
    <location>
        <begin position="19"/>
        <end position="484"/>
    </location>
</feature>
<dbReference type="SUPFAM" id="SSF53720">
    <property type="entry name" value="ALDH-like"/>
    <property type="match status" value="1"/>
</dbReference>
<dbReference type="PROSITE" id="PS00070">
    <property type="entry name" value="ALDEHYDE_DEHYDR_CYS"/>
    <property type="match status" value="1"/>
</dbReference>
<dbReference type="Proteomes" id="UP000194151">
    <property type="component" value="Chromosome"/>
</dbReference>